<evidence type="ECO:0000313" key="4">
    <source>
        <dbReference type="EMBL" id="GAA4251557.1"/>
    </source>
</evidence>
<reference evidence="5" key="1">
    <citation type="journal article" date="2019" name="Int. J. Syst. Evol. Microbiol.">
        <title>The Global Catalogue of Microorganisms (GCM) 10K type strain sequencing project: providing services to taxonomists for standard genome sequencing and annotation.</title>
        <authorList>
            <consortium name="The Broad Institute Genomics Platform"/>
            <consortium name="The Broad Institute Genome Sequencing Center for Infectious Disease"/>
            <person name="Wu L."/>
            <person name="Ma J."/>
        </authorList>
    </citation>
    <scope>NUCLEOTIDE SEQUENCE [LARGE SCALE GENOMIC DNA]</scope>
    <source>
        <strain evidence="5">JCM 17441</strain>
    </source>
</reference>
<name>A0ABP8DAV3_9ACTN</name>
<protein>
    <recommendedName>
        <fullName evidence="2">Anti-sigma factor antagonist</fullName>
    </recommendedName>
</protein>
<organism evidence="4 5">
    <name type="scientific">Dactylosporangium darangshiense</name>
    <dbReference type="NCBI Taxonomy" id="579108"/>
    <lineage>
        <taxon>Bacteria</taxon>
        <taxon>Bacillati</taxon>
        <taxon>Actinomycetota</taxon>
        <taxon>Actinomycetes</taxon>
        <taxon>Micromonosporales</taxon>
        <taxon>Micromonosporaceae</taxon>
        <taxon>Dactylosporangium</taxon>
    </lineage>
</organism>
<dbReference type="EMBL" id="BAABAT010000011">
    <property type="protein sequence ID" value="GAA4251557.1"/>
    <property type="molecule type" value="Genomic_DNA"/>
</dbReference>
<sequence>MVGNKRSGMLTVARHDGSTEVTVAVRGEIDLATAAQLRDAIVTAVADAEPDMSVVVDLAGLRFIDSAGISVLLRGRRSALAAGREFRVAGAEGLVLEVLQLTGIWPLLSGEAA</sequence>
<dbReference type="InterPro" id="IPR036513">
    <property type="entry name" value="STAS_dom_sf"/>
</dbReference>
<evidence type="ECO:0000256" key="1">
    <source>
        <dbReference type="ARBA" id="ARBA00009013"/>
    </source>
</evidence>
<dbReference type="InterPro" id="IPR002645">
    <property type="entry name" value="STAS_dom"/>
</dbReference>
<dbReference type="PANTHER" id="PTHR33495">
    <property type="entry name" value="ANTI-SIGMA FACTOR ANTAGONIST TM_1081-RELATED-RELATED"/>
    <property type="match status" value="1"/>
</dbReference>
<dbReference type="Gene3D" id="3.30.750.24">
    <property type="entry name" value="STAS domain"/>
    <property type="match status" value="1"/>
</dbReference>
<dbReference type="PANTHER" id="PTHR33495:SF2">
    <property type="entry name" value="ANTI-SIGMA FACTOR ANTAGONIST TM_1081-RELATED"/>
    <property type="match status" value="1"/>
</dbReference>
<evidence type="ECO:0000259" key="3">
    <source>
        <dbReference type="PROSITE" id="PS50801"/>
    </source>
</evidence>
<dbReference type="Proteomes" id="UP001500620">
    <property type="component" value="Unassembled WGS sequence"/>
</dbReference>
<dbReference type="SUPFAM" id="SSF52091">
    <property type="entry name" value="SpoIIaa-like"/>
    <property type="match status" value="1"/>
</dbReference>
<dbReference type="InterPro" id="IPR058548">
    <property type="entry name" value="MlaB-like_STAS"/>
</dbReference>
<comment type="similarity">
    <text evidence="1 2">Belongs to the anti-sigma-factor antagonist family.</text>
</comment>
<accession>A0ABP8DAV3</accession>
<evidence type="ECO:0000256" key="2">
    <source>
        <dbReference type="RuleBase" id="RU003749"/>
    </source>
</evidence>
<proteinExistence type="inferred from homology"/>
<comment type="caution">
    <text evidence="4">The sequence shown here is derived from an EMBL/GenBank/DDBJ whole genome shotgun (WGS) entry which is preliminary data.</text>
</comment>
<feature type="domain" description="STAS" evidence="3">
    <location>
        <begin position="21"/>
        <end position="113"/>
    </location>
</feature>
<dbReference type="PROSITE" id="PS50801">
    <property type="entry name" value="STAS"/>
    <property type="match status" value="1"/>
</dbReference>
<dbReference type="NCBIfam" id="TIGR00377">
    <property type="entry name" value="ant_ant_sig"/>
    <property type="match status" value="1"/>
</dbReference>
<gene>
    <name evidence="4" type="ORF">GCM10022255_044660</name>
</gene>
<dbReference type="InterPro" id="IPR003658">
    <property type="entry name" value="Anti-sigma_ant"/>
</dbReference>
<dbReference type="CDD" id="cd07043">
    <property type="entry name" value="STAS_anti-anti-sigma_factors"/>
    <property type="match status" value="1"/>
</dbReference>
<dbReference type="Pfam" id="PF13466">
    <property type="entry name" value="STAS_2"/>
    <property type="match status" value="1"/>
</dbReference>
<evidence type="ECO:0000313" key="5">
    <source>
        <dbReference type="Proteomes" id="UP001500620"/>
    </source>
</evidence>
<keyword evidence="5" id="KW-1185">Reference proteome</keyword>